<dbReference type="EMBL" id="OOIN01000034">
    <property type="protein sequence ID" value="SPO30644.1"/>
    <property type="molecule type" value="Genomic_DNA"/>
</dbReference>
<dbReference type="AlphaFoldDB" id="A0A5C3EJ11"/>
<reference evidence="5 6" key="1">
    <citation type="submission" date="2018-03" db="EMBL/GenBank/DDBJ databases">
        <authorList>
            <person name="Guldener U."/>
        </authorList>
    </citation>
    <scope>NUCLEOTIDE SEQUENCE [LARGE SCALE GENOMIC DNA]</scope>
    <source>
        <strain evidence="5 6">NBRC100155</strain>
    </source>
</reference>
<name>A0A5C3EJ11_9BASI</name>
<feature type="compositionally biased region" description="Acidic residues" evidence="4">
    <location>
        <begin position="428"/>
        <end position="444"/>
    </location>
</feature>
<feature type="compositionally biased region" description="Basic and acidic residues" evidence="4">
    <location>
        <begin position="22"/>
        <end position="31"/>
    </location>
</feature>
<feature type="region of interest" description="Disordered" evidence="4">
    <location>
        <begin position="552"/>
        <end position="718"/>
    </location>
</feature>
<dbReference type="Pfam" id="PF03985">
    <property type="entry name" value="Paf1"/>
    <property type="match status" value="2"/>
</dbReference>
<feature type="region of interest" description="Disordered" evidence="4">
    <location>
        <begin position="1"/>
        <end position="34"/>
    </location>
</feature>
<keyword evidence="3" id="KW-0539">Nucleus</keyword>
<keyword evidence="5" id="KW-0240">DNA-directed RNA polymerase</keyword>
<dbReference type="GO" id="GO:0016593">
    <property type="term" value="C:Cdc73/Paf1 complex"/>
    <property type="evidence" value="ECO:0007669"/>
    <property type="project" value="InterPro"/>
</dbReference>
<feature type="compositionally biased region" description="Acidic residues" evidence="4">
    <location>
        <begin position="609"/>
        <end position="624"/>
    </location>
</feature>
<dbReference type="GO" id="GO:0006368">
    <property type="term" value="P:transcription elongation by RNA polymerase II"/>
    <property type="evidence" value="ECO:0007669"/>
    <property type="project" value="InterPro"/>
</dbReference>
<feature type="compositionally biased region" description="Polar residues" evidence="4">
    <location>
        <begin position="451"/>
        <end position="464"/>
    </location>
</feature>
<comment type="similarity">
    <text evidence="2">Belongs to the PAF1 family.</text>
</comment>
<dbReference type="PANTHER" id="PTHR23188:SF12">
    <property type="entry name" value="RNA POLYMERASE II-ASSOCIATED FACTOR 1 HOMOLOG"/>
    <property type="match status" value="1"/>
</dbReference>
<feature type="compositionally biased region" description="Low complexity" evidence="4">
    <location>
        <begin position="667"/>
        <end position="676"/>
    </location>
</feature>
<dbReference type="GO" id="GO:0000993">
    <property type="term" value="F:RNA polymerase II complex binding"/>
    <property type="evidence" value="ECO:0007669"/>
    <property type="project" value="TreeGrafter"/>
</dbReference>
<evidence type="ECO:0000256" key="3">
    <source>
        <dbReference type="ARBA" id="ARBA00023242"/>
    </source>
</evidence>
<dbReference type="InterPro" id="IPR007133">
    <property type="entry name" value="RNA_pol_II-assoc_Paf1"/>
</dbReference>
<comment type="subcellular location">
    <subcellularLocation>
        <location evidence="1">Nucleus</location>
    </subcellularLocation>
</comment>
<sequence>MSYSNGASAGPGASSSSSGSRSKRELIDRVRYPNPIPVPPYPPKLVKIPTEPSRYANPHFADRLASQQPIPMVVDVHAGMPIDLANFQNLWEGDLSEVVVPATAKLDADDLDDADAFLLQDFATNLPPTAASNSTSGAIGLITSLNATDDPASQATLQAAIQQRHTQSLGPGAKAALAADDVTWLRRTEYLSAQQKNAQQQVQKPKVTERIDVSRQAQLAKIEKSFKDAQKPLSSLVHPHKKGVKPLQLFEFLPDPETWATNYQVVRFIDHPGRIVNGVPQSDPRLDVALFRPVNAADGEQRVSYYLPAGEEISQDPEAPMTLIDNREIEDNNARRLRKRRRTGKFPIPPQTEDANDDENHSAKLLNKDYATAYKLSRDYVPKDTTETAHDVLLLTLDDGIPDADPDADVDPIKGVKTSSSKPTGQDAGDDDDDLFGDDDDEAAGEDHNATADSEQQMNSTLPPQSEFERAKRSRRSVAVKGKERDEQPSGSGITSQSRPKARAYYHKVGMRFTLRVWRSRFANNEKLRNRDRRYPGKWDAIVLSHRELEEREKLKRMHARSQVDDVGELDAYEPSDEENEDVMAQGDGTEEMEANGAQESRVGVDADASADVDVDVDVDVDGGDDARGSDEEDQPADQANDHDDDNSDDDDDDEDGTVDGDEELAALRAEAGEAGQDLDVEEGARRSRSRRSAAAPSNDQPPTSDVAAAMEQDQDDE</sequence>
<dbReference type="Proteomes" id="UP000324022">
    <property type="component" value="Unassembled WGS sequence"/>
</dbReference>
<evidence type="ECO:0000256" key="1">
    <source>
        <dbReference type="ARBA" id="ARBA00004123"/>
    </source>
</evidence>
<feature type="compositionally biased region" description="Basic residues" evidence="4">
    <location>
        <begin position="335"/>
        <end position="344"/>
    </location>
</feature>
<dbReference type="OrthoDB" id="10260285at2759"/>
<keyword evidence="6" id="KW-1185">Reference proteome</keyword>
<organism evidence="5 6">
    <name type="scientific">Ustilago trichophora</name>
    <dbReference type="NCBI Taxonomy" id="86804"/>
    <lineage>
        <taxon>Eukaryota</taxon>
        <taxon>Fungi</taxon>
        <taxon>Dikarya</taxon>
        <taxon>Basidiomycota</taxon>
        <taxon>Ustilaginomycotina</taxon>
        <taxon>Ustilaginomycetes</taxon>
        <taxon>Ustilaginales</taxon>
        <taxon>Ustilaginaceae</taxon>
        <taxon>Ustilago</taxon>
    </lineage>
</organism>
<evidence type="ECO:0000313" key="5">
    <source>
        <dbReference type="EMBL" id="SPO30644.1"/>
    </source>
</evidence>
<dbReference type="GO" id="GO:0003682">
    <property type="term" value="F:chromatin binding"/>
    <property type="evidence" value="ECO:0007669"/>
    <property type="project" value="TreeGrafter"/>
</dbReference>
<feature type="compositionally biased region" description="Acidic residues" evidence="4">
    <location>
        <begin position="643"/>
        <end position="665"/>
    </location>
</feature>
<dbReference type="PANTHER" id="PTHR23188">
    <property type="entry name" value="RNA POLYMERASE II-ASSOCIATED FACTOR 1 HOMOLOG"/>
    <property type="match status" value="1"/>
</dbReference>
<feature type="compositionally biased region" description="Acidic residues" evidence="4">
    <location>
        <begin position="566"/>
        <end position="582"/>
    </location>
</feature>
<feature type="region of interest" description="Disordered" evidence="4">
    <location>
        <begin position="403"/>
        <end position="502"/>
    </location>
</feature>
<feature type="region of interest" description="Disordered" evidence="4">
    <location>
        <begin position="334"/>
        <end position="360"/>
    </location>
</feature>
<evidence type="ECO:0000313" key="6">
    <source>
        <dbReference type="Proteomes" id="UP000324022"/>
    </source>
</evidence>
<protein>
    <submittedName>
        <fullName evidence="5">Related to DNA-directed RNA polymerase II regulator</fullName>
    </submittedName>
</protein>
<feature type="compositionally biased region" description="Low complexity" evidence="4">
    <location>
        <begin position="1"/>
        <end position="20"/>
    </location>
</feature>
<accession>A0A5C3EJ11</accession>
<proteinExistence type="inferred from homology"/>
<evidence type="ECO:0000256" key="2">
    <source>
        <dbReference type="ARBA" id="ARBA00007560"/>
    </source>
</evidence>
<keyword evidence="5" id="KW-0804">Transcription</keyword>
<gene>
    <name evidence="5" type="ORF">UTRI_05261</name>
</gene>
<evidence type="ECO:0000256" key="4">
    <source>
        <dbReference type="SAM" id="MobiDB-lite"/>
    </source>
</evidence>
<feature type="compositionally biased region" description="Polar residues" evidence="4">
    <location>
        <begin position="489"/>
        <end position="499"/>
    </location>
</feature>